<evidence type="ECO:0000313" key="2">
    <source>
        <dbReference type="EMBL" id="GAH14882.1"/>
    </source>
</evidence>
<evidence type="ECO:0000259" key="1">
    <source>
        <dbReference type="Pfam" id="PF04389"/>
    </source>
</evidence>
<dbReference type="GO" id="GO:0008235">
    <property type="term" value="F:metalloexopeptidase activity"/>
    <property type="evidence" value="ECO:0007669"/>
    <property type="project" value="InterPro"/>
</dbReference>
<dbReference type="PANTHER" id="PTHR12147:SF26">
    <property type="entry name" value="PEPTIDASE M28 DOMAIN-CONTAINING PROTEIN"/>
    <property type="match status" value="1"/>
</dbReference>
<dbReference type="InterPro" id="IPR045175">
    <property type="entry name" value="M28_fam"/>
</dbReference>
<dbReference type="InterPro" id="IPR007484">
    <property type="entry name" value="Peptidase_M28"/>
</dbReference>
<feature type="non-terminal residue" evidence="2">
    <location>
        <position position="1"/>
    </location>
</feature>
<dbReference type="AlphaFoldDB" id="X1D3W2"/>
<sequence length="190" mass="20985">DGRIEVEIIGDYQSVVGRLPGYLPIEGSAFLVGGHLDSVLEAPGANDDGTGVAAMLEIARVMSQYEWPLDIYFGAWNAEEIGFRGSREVAREFSTRGVDILVHYNVDMLLVPDPEDMTVLMVYPEGPYIFGQYWADLTVQMSNTYGNGIIEPVISTDFPAWAQSDHMSFIQQGYDSSLFAHESGGAYDAW</sequence>
<feature type="non-terminal residue" evidence="2">
    <location>
        <position position="190"/>
    </location>
</feature>
<dbReference type="SUPFAM" id="SSF53187">
    <property type="entry name" value="Zn-dependent exopeptidases"/>
    <property type="match status" value="1"/>
</dbReference>
<proteinExistence type="predicted"/>
<dbReference type="GO" id="GO:0006508">
    <property type="term" value="P:proteolysis"/>
    <property type="evidence" value="ECO:0007669"/>
    <property type="project" value="InterPro"/>
</dbReference>
<organism evidence="2">
    <name type="scientific">marine sediment metagenome</name>
    <dbReference type="NCBI Taxonomy" id="412755"/>
    <lineage>
        <taxon>unclassified sequences</taxon>
        <taxon>metagenomes</taxon>
        <taxon>ecological metagenomes</taxon>
    </lineage>
</organism>
<name>X1D3W2_9ZZZZ</name>
<gene>
    <name evidence="2" type="ORF">S01H4_60239</name>
</gene>
<reference evidence="2" key="1">
    <citation type="journal article" date="2014" name="Front. Microbiol.">
        <title>High frequency of phylogenetically diverse reductive dehalogenase-homologous genes in deep subseafloor sedimentary metagenomes.</title>
        <authorList>
            <person name="Kawai M."/>
            <person name="Futagami T."/>
            <person name="Toyoda A."/>
            <person name="Takaki Y."/>
            <person name="Nishi S."/>
            <person name="Hori S."/>
            <person name="Arai W."/>
            <person name="Tsubouchi T."/>
            <person name="Morono Y."/>
            <person name="Uchiyama I."/>
            <person name="Ito T."/>
            <person name="Fujiyama A."/>
            <person name="Inagaki F."/>
            <person name="Takami H."/>
        </authorList>
    </citation>
    <scope>NUCLEOTIDE SEQUENCE</scope>
    <source>
        <strain evidence="2">Expedition CK06-06</strain>
    </source>
</reference>
<feature type="domain" description="Peptidase M28" evidence="1">
    <location>
        <begin position="15"/>
        <end position="182"/>
    </location>
</feature>
<accession>X1D3W2</accession>
<dbReference type="PANTHER" id="PTHR12147">
    <property type="entry name" value="METALLOPEPTIDASE M28 FAMILY MEMBER"/>
    <property type="match status" value="1"/>
</dbReference>
<dbReference type="Gene3D" id="3.40.630.10">
    <property type="entry name" value="Zn peptidases"/>
    <property type="match status" value="1"/>
</dbReference>
<dbReference type="EMBL" id="BART01035477">
    <property type="protein sequence ID" value="GAH14882.1"/>
    <property type="molecule type" value="Genomic_DNA"/>
</dbReference>
<protein>
    <recommendedName>
        <fullName evidence="1">Peptidase M28 domain-containing protein</fullName>
    </recommendedName>
</protein>
<dbReference type="Pfam" id="PF04389">
    <property type="entry name" value="Peptidase_M28"/>
    <property type="match status" value="1"/>
</dbReference>
<comment type="caution">
    <text evidence="2">The sequence shown here is derived from an EMBL/GenBank/DDBJ whole genome shotgun (WGS) entry which is preliminary data.</text>
</comment>